<sequence length="674" mass="72955">MSMMTSSRLLIGSCSRQGAGLRRWSSQSGSLRGFSSHAWTQQLVAADGVDVNVSLYNFDAHKTAVLCLPGALGTGPSDFEAILNGGLGDSIGVVAMDPRGLGGVSGVERDFPLDFYVRDALDGAAVMQQLGVNRYSVLGWSDGANSAIHLAARRQENVDKLVVWGGNAYVTKEDVDAWEAVRDVKQSWSPRMRDDKAKIHGGVDKLQHLNDRATDGWIRLFTEGAGDVCLSALHQVTCPTMVLHGAKDVICSMTHARYIAKQISDVTLTVFPEGKHNLHQRHADAFHEVVKDFLLGSSGSDHDQDDNHSSTLPEPAIDQIAYAFMGSKALSTALKAGVFDAIASATADPSAAIGATFQDIEQQSEVQGERLRTLLSACVSLNVIRRKVKNGQDFFTLPQASHDQLVKSSKHYWGDYISNQVDAQFYNRMEHLDTVLRTGDTAKHGYEAWFEADPEAARKYTEAQHNGSLATAYALHRRLPELATRFPNLRMLDVGGGSGAFSIATARKIEHAECVVLDLPNVTQVAADIIATEEESVKERLSTLSLSANDPGRWHGIVEDESYDVVLMSYISGSIPVVALPGLYQNAFRVLKPGGVAILHDFFVDNDGAGPTNAALWALAHTTVNPDGMGLRPSRIVEMLTQAGFVAPKVESLIPKTTQTIVATKPATKPISKL</sequence>
<dbReference type="OrthoDB" id="19657at2759"/>
<dbReference type="Pfam" id="PF12146">
    <property type="entry name" value="Hydrolase_4"/>
    <property type="match status" value="1"/>
</dbReference>
<dbReference type="Proteomes" id="UP001153069">
    <property type="component" value="Unassembled WGS sequence"/>
</dbReference>
<dbReference type="PANTHER" id="PTHR46331">
    <property type="entry name" value="VALACYCLOVIR HYDROLASE"/>
    <property type="match status" value="1"/>
</dbReference>
<dbReference type="SUPFAM" id="SSF53474">
    <property type="entry name" value="alpha/beta-Hydrolases"/>
    <property type="match status" value="1"/>
</dbReference>
<dbReference type="SUPFAM" id="SSF53335">
    <property type="entry name" value="S-adenosyl-L-methionine-dependent methyltransferases"/>
    <property type="match status" value="1"/>
</dbReference>
<dbReference type="InterPro" id="IPR016461">
    <property type="entry name" value="COMT-like"/>
</dbReference>
<dbReference type="Pfam" id="PF08100">
    <property type="entry name" value="Dimerisation"/>
    <property type="match status" value="1"/>
</dbReference>
<gene>
    <name evidence="3" type="ORF">SEMRO_1758_G295710.1</name>
</gene>
<dbReference type="GO" id="GO:0008168">
    <property type="term" value="F:methyltransferase activity"/>
    <property type="evidence" value="ECO:0007669"/>
    <property type="project" value="InterPro"/>
</dbReference>
<keyword evidence="3" id="KW-0378">Hydrolase</keyword>
<reference evidence="3" key="1">
    <citation type="submission" date="2020-06" db="EMBL/GenBank/DDBJ databases">
        <authorList>
            <consortium name="Plant Systems Biology data submission"/>
        </authorList>
    </citation>
    <scope>NUCLEOTIDE SEQUENCE</scope>
    <source>
        <strain evidence="3">D6</strain>
    </source>
</reference>
<dbReference type="EMBL" id="CAICTM010001756">
    <property type="protein sequence ID" value="CAB9525976.1"/>
    <property type="molecule type" value="Genomic_DNA"/>
</dbReference>
<feature type="domain" description="Serine aminopeptidase S33" evidence="2">
    <location>
        <begin position="91"/>
        <end position="279"/>
    </location>
</feature>
<dbReference type="Pfam" id="PF13489">
    <property type="entry name" value="Methyltransf_23"/>
    <property type="match status" value="1"/>
</dbReference>
<dbReference type="InterPro" id="IPR029058">
    <property type="entry name" value="AB_hydrolase_fold"/>
</dbReference>
<dbReference type="PROSITE" id="PS51683">
    <property type="entry name" value="SAM_OMT_II"/>
    <property type="match status" value="1"/>
</dbReference>
<evidence type="ECO:0000313" key="3">
    <source>
        <dbReference type="EMBL" id="CAB9525976.1"/>
    </source>
</evidence>
<proteinExistence type="predicted"/>
<dbReference type="Gene3D" id="3.40.50.1820">
    <property type="entry name" value="alpha/beta hydrolase"/>
    <property type="match status" value="1"/>
</dbReference>
<dbReference type="Gene3D" id="1.10.10.10">
    <property type="entry name" value="Winged helix-like DNA-binding domain superfamily/Winged helix DNA-binding domain"/>
    <property type="match status" value="1"/>
</dbReference>
<dbReference type="InterPro" id="IPR036388">
    <property type="entry name" value="WH-like_DNA-bd_sf"/>
</dbReference>
<comment type="caution">
    <text evidence="3">The sequence shown here is derived from an EMBL/GenBank/DDBJ whole genome shotgun (WGS) entry which is preliminary data.</text>
</comment>
<dbReference type="GO" id="GO:0046983">
    <property type="term" value="F:protein dimerization activity"/>
    <property type="evidence" value="ECO:0007669"/>
    <property type="project" value="InterPro"/>
</dbReference>
<dbReference type="InterPro" id="IPR022742">
    <property type="entry name" value="Hydrolase_4"/>
</dbReference>
<name>A0A9N8EUW4_9STRA</name>
<accession>A0A9N8EUW4</accession>
<feature type="domain" description="O-methyltransferase dimerisation" evidence="1">
    <location>
        <begin position="320"/>
        <end position="401"/>
    </location>
</feature>
<keyword evidence="4" id="KW-1185">Reference proteome</keyword>
<dbReference type="GO" id="GO:0017171">
    <property type="term" value="F:serine hydrolase activity"/>
    <property type="evidence" value="ECO:0007669"/>
    <property type="project" value="TreeGrafter"/>
</dbReference>
<dbReference type="InterPro" id="IPR029063">
    <property type="entry name" value="SAM-dependent_MTases_sf"/>
</dbReference>
<evidence type="ECO:0000259" key="2">
    <source>
        <dbReference type="Pfam" id="PF12146"/>
    </source>
</evidence>
<protein>
    <submittedName>
        <fullName evidence="3">Valacyclovir hydrolase</fullName>
    </submittedName>
</protein>
<dbReference type="Gene3D" id="3.40.50.150">
    <property type="entry name" value="Vaccinia Virus protein VP39"/>
    <property type="match status" value="1"/>
</dbReference>
<evidence type="ECO:0000313" key="4">
    <source>
        <dbReference type="Proteomes" id="UP001153069"/>
    </source>
</evidence>
<evidence type="ECO:0000259" key="1">
    <source>
        <dbReference type="Pfam" id="PF08100"/>
    </source>
</evidence>
<dbReference type="PANTHER" id="PTHR46331:SF2">
    <property type="entry name" value="VALACYCLOVIR HYDROLASE"/>
    <property type="match status" value="1"/>
</dbReference>
<organism evidence="3 4">
    <name type="scientific">Seminavis robusta</name>
    <dbReference type="NCBI Taxonomy" id="568900"/>
    <lineage>
        <taxon>Eukaryota</taxon>
        <taxon>Sar</taxon>
        <taxon>Stramenopiles</taxon>
        <taxon>Ochrophyta</taxon>
        <taxon>Bacillariophyta</taxon>
        <taxon>Bacillariophyceae</taxon>
        <taxon>Bacillariophycidae</taxon>
        <taxon>Naviculales</taxon>
        <taxon>Naviculaceae</taxon>
        <taxon>Seminavis</taxon>
    </lineage>
</organism>
<dbReference type="CDD" id="cd02440">
    <property type="entry name" value="AdoMet_MTases"/>
    <property type="match status" value="1"/>
</dbReference>
<dbReference type="AlphaFoldDB" id="A0A9N8EUW4"/>
<dbReference type="InterPro" id="IPR012967">
    <property type="entry name" value="COMT_dimerisation"/>
</dbReference>